<gene>
    <name evidence="1" type="ORF">LCGC14_2073530</name>
</gene>
<sequence>MKKLFMIAMFVLSLSLVTGSLAADVVVTVTVPDAYVARLTAMVEAKCMHPGNFSCTDLTVKQCFTKMMIVEQIKKLLFQWERAEARKAATISADASVTEIEVNSE</sequence>
<evidence type="ECO:0000313" key="1">
    <source>
        <dbReference type="EMBL" id="KKL73575.1"/>
    </source>
</evidence>
<protein>
    <submittedName>
        <fullName evidence="1">Uncharacterized protein</fullName>
    </submittedName>
</protein>
<name>A0A0F9GW04_9ZZZZ</name>
<dbReference type="EMBL" id="LAZR01024918">
    <property type="protein sequence ID" value="KKL73575.1"/>
    <property type="molecule type" value="Genomic_DNA"/>
</dbReference>
<reference evidence="1" key="1">
    <citation type="journal article" date="2015" name="Nature">
        <title>Complex archaea that bridge the gap between prokaryotes and eukaryotes.</title>
        <authorList>
            <person name="Spang A."/>
            <person name="Saw J.H."/>
            <person name="Jorgensen S.L."/>
            <person name="Zaremba-Niedzwiedzka K."/>
            <person name="Martijn J."/>
            <person name="Lind A.E."/>
            <person name="van Eijk R."/>
            <person name="Schleper C."/>
            <person name="Guy L."/>
            <person name="Ettema T.J."/>
        </authorList>
    </citation>
    <scope>NUCLEOTIDE SEQUENCE</scope>
</reference>
<proteinExistence type="predicted"/>
<organism evidence="1">
    <name type="scientific">marine sediment metagenome</name>
    <dbReference type="NCBI Taxonomy" id="412755"/>
    <lineage>
        <taxon>unclassified sequences</taxon>
        <taxon>metagenomes</taxon>
        <taxon>ecological metagenomes</taxon>
    </lineage>
</organism>
<accession>A0A0F9GW04</accession>
<comment type="caution">
    <text evidence="1">The sequence shown here is derived from an EMBL/GenBank/DDBJ whole genome shotgun (WGS) entry which is preliminary data.</text>
</comment>
<dbReference type="AlphaFoldDB" id="A0A0F9GW04"/>